<evidence type="ECO:0000313" key="7">
    <source>
        <dbReference type="EMBL" id="GGM20815.1"/>
    </source>
</evidence>
<dbReference type="SUPFAM" id="SSF46894">
    <property type="entry name" value="C-terminal effector domain of the bipartite response regulators"/>
    <property type="match status" value="1"/>
</dbReference>
<dbReference type="EMBL" id="BMNB01000001">
    <property type="protein sequence ID" value="GGM20815.1"/>
    <property type="molecule type" value="Genomic_DNA"/>
</dbReference>
<evidence type="ECO:0000313" key="8">
    <source>
        <dbReference type="Proteomes" id="UP000608890"/>
    </source>
</evidence>
<dbReference type="Proteomes" id="UP000608890">
    <property type="component" value="Unassembled WGS sequence"/>
</dbReference>
<dbReference type="Pfam" id="PF03704">
    <property type="entry name" value="BTAD"/>
    <property type="match status" value="1"/>
</dbReference>
<dbReference type="PANTHER" id="PTHR35807:SF1">
    <property type="entry name" value="TRANSCRIPTIONAL REGULATOR REDD"/>
    <property type="match status" value="1"/>
</dbReference>
<dbReference type="InterPro" id="IPR001867">
    <property type="entry name" value="OmpR/PhoB-type_DNA-bd"/>
</dbReference>
<dbReference type="InterPro" id="IPR016032">
    <property type="entry name" value="Sig_transdc_resp-reg_C-effctor"/>
</dbReference>
<keyword evidence="4" id="KW-0804">Transcription</keyword>
<comment type="similarity">
    <text evidence="1">Belongs to the AfsR/DnrI/RedD regulatory family.</text>
</comment>
<dbReference type="SUPFAM" id="SSF52540">
    <property type="entry name" value="P-loop containing nucleoside triphosphate hydrolases"/>
    <property type="match status" value="1"/>
</dbReference>
<dbReference type="GO" id="GO:0003677">
    <property type="term" value="F:DNA binding"/>
    <property type="evidence" value="ECO:0007669"/>
    <property type="project" value="UniProtKB-UniRule"/>
</dbReference>
<keyword evidence="2" id="KW-0805">Transcription regulation</keyword>
<dbReference type="GO" id="GO:0006355">
    <property type="term" value="P:regulation of DNA-templated transcription"/>
    <property type="evidence" value="ECO:0007669"/>
    <property type="project" value="InterPro"/>
</dbReference>
<dbReference type="Gene3D" id="1.25.40.10">
    <property type="entry name" value="Tetratricopeptide repeat domain"/>
    <property type="match status" value="1"/>
</dbReference>
<comment type="caution">
    <text evidence="7">The sequence shown here is derived from an EMBL/GenBank/DDBJ whole genome shotgun (WGS) entry which is preliminary data.</text>
</comment>
<reference evidence="7" key="2">
    <citation type="submission" date="2020-09" db="EMBL/GenBank/DDBJ databases">
        <authorList>
            <person name="Sun Q."/>
            <person name="Zhou Y."/>
        </authorList>
    </citation>
    <scope>NUCLEOTIDE SEQUENCE</scope>
    <source>
        <strain evidence="7">CGMCC 4.7312</strain>
    </source>
</reference>
<gene>
    <name evidence="7" type="ORF">GCM10011608_01770</name>
</gene>
<dbReference type="InterPro" id="IPR027417">
    <property type="entry name" value="P-loop_NTPase"/>
</dbReference>
<dbReference type="InterPro" id="IPR005158">
    <property type="entry name" value="BTAD"/>
</dbReference>
<feature type="domain" description="OmpR/PhoB-type" evidence="6">
    <location>
        <begin position="1"/>
        <end position="101"/>
    </location>
</feature>
<sequence length="849" mass="90120">MGPTALRIALFGRVRASRGDTEIPLGPHQQRAVLALLALASGDPIPIDEIIDIFWTQPPPTAVNTLRTYVKRLRAVLEPGRRSRSPSRVLPTVGTGYALCVDVQDVDVLRFRVLAEQARGARARGAHPELMRVCREALALYHAAPCADLPVLAGSPRLAVLNSQRQALVGWLLDAAIAVDRVLEALPLVQEAAVAQPLDELAQARLMYAYCAVGRRADGFAVYDATRRLLADALGVDPGEQLRAAYADLLRDAVSPQSHAPAAQTRPGDLAEAVAALPAGGIVNLVGPIGCGKSTLLADLGLPVADLAAVEPGWPVVVDPGGSVVAIDHADGPAAVTAVCRAWERSPAGRVLVVASRRPLRCLPTWPGTPTVTVPVTPWSTPRIAELAREFGVAGPAGINAVVRLSGGIPLIADRICRALLRGTPADVDGALVDGAAAEVLDRARRENPALGGLLARLALIGQGNEEQFDPGGFAILNAGSLVTAGPGGLAVIEPYRSILEAAHRWRRPAAHRRIVRAAVRHRLGLLAVAGDDATRAELAEQSLWLTGNAAIREALFPVREPTMRVRRSTAADAEDILRLTRRWAERGELDSRRCERVVGRWLAADPEGFQLAVDRDGTTMGTVATVAVAERTIDTMEPLLQAHSDRLAGEGGIFVGMAFCADAVGHAALLRSVLREGMASGKVTVVTFWPDYQRLSRALDFEFRGETRAEAFGCGSPLEVHTRSLLPAGLHDWLRKLTALGLGPTAPDPVALHVRHALSQLGSPRALAASPLVPLVGSDGTDLRERLQTGIETLAVSDDPAQARAGVLLLTCYLKAKGHAATARELGLSRATYYRRLRASIAALADQL</sequence>
<dbReference type="Pfam" id="PF00486">
    <property type="entry name" value="Trans_reg_C"/>
    <property type="match status" value="1"/>
</dbReference>
<dbReference type="Gene3D" id="1.10.10.10">
    <property type="entry name" value="Winged helix-like DNA-binding domain superfamily/Winged helix DNA-binding domain"/>
    <property type="match status" value="1"/>
</dbReference>
<evidence type="ECO:0000256" key="2">
    <source>
        <dbReference type="ARBA" id="ARBA00023015"/>
    </source>
</evidence>
<evidence type="ECO:0000256" key="3">
    <source>
        <dbReference type="ARBA" id="ARBA00023125"/>
    </source>
</evidence>
<evidence type="ECO:0000256" key="4">
    <source>
        <dbReference type="ARBA" id="ARBA00023163"/>
    </source>
</evidence>
<dbReference type="PROSITE" id="PS51755">
    <property type="entry name" value="OMPR_PHOB"/>
    <property type="match status" value="1"/>
</dbReference>
<protein>
    <recommendedName>
        <fullName evidence="6">OmpR/PhoB-type domain-containing protein</fullName>
    </recommendedName>
</protein>
<accession>A0A917TEQ3</accession>
<dbReference type="PANTHER" id="PTHR35807">
    <property type="entry name" value="TRANSCRIPTIONAL REGULATOR REDD-RELATED"/>
    <property type="match status" value="1"/>
</dbReference>
<dbReference type="RefSeq" id="WP_189040275.1">
    <property type="nucleotide sequence ID" value="NZ_BMNB01000001.1"/>
</dbReference>
<dbReference type="InterPro" id="IPR051677">
    <property type="entry name" value="AfsR-DnrI-RedD_regulator"/>
</dbReference>
<keyword evidence="3 5" id="KW-0238">DNA-binding</keyword>
<dbReference type="AlphaFoldDB" id="A0A917TEQ3"/>
<feature type="DNA-binding region" description="OmpR/PhoB-type" evidence="5">
    <location>
        <begin position="1"/>
        <end position="101"/>
    </location>
</feature>
<evidence type="ECO:0000256" key="1">
    <source>
        <dbReference type="ARBA" id="ARBA00005820"/>
    </source>
</evidence>
<dbReference type="InterPro" id="IPR036388">
    <property type="entry name" value="WH-like_DNA-bd_sf"/>
</dbReference>
<name>A0A917TEQ3_9ACTN</name>
<keyword evidence="8" id="KW-1185">Reference proteome</keyword>
<dbReference type="InterPro" id="IPR011990">
    <property type="entry name" value="TPR-like_helical_dom_sf"/>
</dbReference>
<dbReference type="SUPFAM" id="SSF48452">
    <property type="entry name" value="TPR-like"/>
    <property type="match status" value="1"/>
</dbReference>
<dbReference type="CDD" id="cd15831">
    <property type="entry name" value="BTAD"/>
    <property type="match status" value="1"/>
</dbReference>
<evidence type="ECO:0000256" key="5">
    <source>
        <dbReference type="PROSITE-ProRule" id="PRU01091"/>
    </source>
</evidence>
<dbReference type="SMART" id="SM01043">
    <property type="entry name" value="BTAD"/>
    <property type="match status" value="1"/>
</dbReference>
<evidence type="ECO:0000259" key="6">
    <source>
        <dbReference type="PROSITE" id="PS51755"/>
    </source>
</evidence>
<dbReference type="GO" id="GO:0000160">
    <property type="term" value="P:phosphorelay signal transduction system"/>
    <property type="evidence" value="ECO:0007669"/>
    <property type="project" value="InterPro"/>
</dbReference>
<reference evidence="7" key="1">
    <citation type="journal article" date="2014" name="Int. J. Syst. Evol. Microbiol.">
        <title>Complete genome sequence of Corynebacterium casei LMG S-19264T (=DSM 44701T), isolated from a smear-ripened cheese.</title>
        <authorList>
            <consortium name="US DOE Joint Genome Institute (JGI-PGF)"/>
            <person name="Walter F."/>
            <person name="Albersmeier A."/>
            <person name="Kalinowski J."/>
            <person name="Ruckert C."/>
        </authorList>
    </citation>
    <scope>NUCLEOTIDE SEQUENCE</scope>
    <source>
        <strain evidence="7">CGMCC 4.7312</strain>
    </source>
</reference>
<organism evidence="7 8">
    <name type="scientific">Micromonospora sonchi</name>
    <dbReference type="NCBI Taxonomy" id="1763543"/>
    <lineage>
        <taxon>Bacteria</taxon>
        <taxon>Bacillati</taxon>
        <taxon>Actinomycetota</taxon>
        <taxon>Actinomycetes</taxon>
        <taxon>Micromonosporales</taxon>
        <taxon>Micromonosporaceae</taxon>
        <taxon>Micromonospora</taxon>
    </lineage>
</organism>
<proteinExistence type="inferred from homology"/>
<dbReference type="SMART" id="SM00862">
    <property type="entry name" value="Trans_reg_C"/>
    <property type="match status" value="1"/>
</dbReference>